<dbReference type="InterPro" id="IPR044834">
    <property type="entry name" value="PATL"/>
</dbReference>
<dbReference type="InterPro" id="IPR036273">
    <property type="entry name" value="CRAL/TRIO_N_dom_sf"/>
</dbReference>
<reference evidence="3 4" key="1">
    <citation type="submission" date="2024-11" db="EMBL/GenBank/DDBJ databases">
        <title>Chromosome-level genome assembly of Eucalyptus globulus Labill. provides insights into its genome evolution.</title>
        <authorList>
            <person name="Li X."/>
        </authorList>
    </citation>
    <scope>NUCLEOTIDE SEQUENCE [LARGE SCALE GENOMIC DNA]</scope>
    <source>
        <strain evidence="3">CL2024</strain>
        <tissue evidence="3">Fresh tender leaves</tissue>
    </source>
</reference>
<evidence type="ECO:0000313" key="3">
    <source>
        <dbReference type="EMBL" id="KAL3717317.1"/>
    </source>
</evidence>
<evidence type="ECO:0000313" key="4">
    <source>
        <dbReference type="Proteomes" id="UP001634007"/>
    </source>
</evidence>
<feature type="domain" description="CRAL-TRIO" evidence="2">
    <location>
        <begin position="166"/>
        <end position="342"/>
    </location>
</feature>
<evidence type="ECO:0000259" key="2">
    <source>
        <dbReference type="PROSITE" id="PS50191"/>
    </source>
</evidence>
<dbReference type="InterPro" id="IPR001251">
    <property type="entry name" value="CRAL-TRIO_dom"/>
</dbReference>
<dbReference type="AlphaFoldDB" id="A0ABD3IS38"/>
<protein>
    <recommendedName>
        <fullName evidence="2">CRAL-TRIO domain-containing protein</fullName>
    </recommendedName>
</protein>
<organism evidence="3 4">
    <name type="scientific">Eucalyptus globulus</name>
    <name type="common">Tasmanian blue gum</name>
    <dbReference type="NCBI Taxonomy" id="34317"/>
    <lineage>
        <taxon>Eukaryota</taxon>
        <taxon>Viridiplantae</taxon>
        <taxon>Streptophyta</taxon>
        <taxon>Embryophyta</taxon>
        <taxon>Tracheophyta</taxon>
        <taxon>Spermatophyta</taxon>
        <taxon>Magnoliopsida</taxon>
        <taxon>eudicotyledons</taxon>
        <taxon>Gunneridae</taxon>
        <taxon>Pentapetalae</taxon>
        <taxon>rosids</taxon>
        <taxon>malvids</taxon>
        <taxon>Myrtales</taxon>
        <taxon>Myrtaceae</taxon>
        <taxon>Myrtoideae</taxon>
        <taxon>Eucalypteae</taxon>
        <taxon>Eucalyptus</taxon>
    </lineage>
</organism>
<dbReference type="InterPro" id="IPR036865">
    <property type="entry name" value="CRAL-TRIO_dom_sf"/>
</dbReference>
<dbReference type="PROSITE" id="PS50191">
    <property type="entry name" value="CRAL_TRIO"/>
    <property type="match status" value="1"/>
</dbReference>
<dbReference type="PANTHER" id="PTHR45932:SF3">
    <property type="entry name" value="PATELLIN-4-LIKE"/>
    <property type="match status" value="1"/>
</dbReference>
<dbReference type="SUPFAM" id="SSF46938">
    <property type="entry name" value="CRAL/TRIO N-terminal domain"/>
    <property type="match status" value="1"/>
</dbReference>
<dbReference type="InterPro" id="IPR056794">
    <property type="entry name" value="PATL1-6_C_GOLD"/>
</dbReference>
<name>A0ABD3IS38_EUCGL</name>
<dbReference type="SUPFAM" id="SSF52087">
    <property type="entry name" value="CRAL/TRIO domain"/>
    <property type="match status" value="1"/>
</dbReference>
<accession>A0ABD3IS38</accession>
<proteinExistence type="predicted"/>
<feature type="region of interest" description="Disordered" evidence="1">
    <location>
        <begin position="1"/>
        <end position="52"/>
    </location>
</feature>
<comment type="caution">
    <text evidence="3">The sequence shown here is derived from an EMBL/GenBank/DDBJ whole genome shotgun (WGS) entry which is preliminary data.</text>
</comment>
<dbReference type="PANTHER" id="PTHR45932">
    <property type="entry name" value="PATELLIN-1"/>
    <property type="match status" value="1"/>
</dbReference>
<sequence length="457" mass="52993">MSRKPKPSASAVVQKPLKEAEVGDETNCDDDKPCDLSDQHENNVNNNEGTKPAAEWKFPRKKALLQFRCKVEDAIRGDYLLGRSYRSLSRSSRENRNNVSLQQPPLRDIALWGVPLLPSKGHDATDHVLKNFLKAQDYKVSEAFEMLQETVRWRRQHRVDEIAGEPHPGPDEPVSQMLYVRSVDRDGRPLCFHVYGVLEDREACKRALGTKEKVEEFKRRVVQFMEKVLRKLSFEDGGVDSVVQITDLKNMQSQSVKEMRGVLRSTFWMVQNHYPELVHRHIILNVPLWYYTFHLLLLRLLHQSDKSKFTLVRPAKVTKTLLKFIDPEDLPVEYGGLLRENDEEFSTLEKVSEVFVRGNTAKSIRIPIAEPGATVVWDLTVVGWDVSYKEEFVPEDEGSYKVLLQRSKKLSESVRNSYYINEPGELVITIRNPTFKKKRVLYRTKFKPTVPMYLFFK</sequence>
<feature type="compositionally biased region" description="Basic and acidic residues" evidence="1">
    <location>
        <begin position="29"/>
        <end position="41"/>
    </location>
</feature>
<dbReference type="Pfam" id="PF00650">
    <property type="entry name" value="CRAL_TRIO"/>
    <property type="match status" value="1"/>
</dbReference>
<dbReference type="Gene3D" id="3.40.525.10">
    <property type="entry name" value="CRAL-TRIO lipid binding domain"/>
    <property type="match status" value="1"/>
</dbReference>
<dbReference type="Pfam" id="PF25099">
    <property type="entry name" value="GOLD_PATL1_C"/>
    <property type="match status" value="1"/>
</dbReference>
<dbReference type="Proteomes" id="UP001634007">
    <property type="component" value="Unassembled WGS sequence"/>
</dbReference>
<dbReference type="CDD" id="cd00170">
    <property type="entry name" value="SEC14"/>
    <property type="match status" value="1"/>
</dbReference>
<dbReference type="EMBL" id="JBJKBG010000011">
    <property type="protein sequence ID" value="KAL3717317.1"/>
    <property type="molecule type" value="Genomic_DNA"/>
</dbReference>
<keyword evidence="4" id="KW-1185">Reference proteome</keyword>
<evidence type="ECO:0000256" key="1">
    <source>
        <dbReference type="SAM" id="MobiDB-lite"/>
    </source>
</evidence>
<dbReference type="SMART" id="SM00516">
    <property type="entry name" value="SEC14"/>
    <property type="match status" value="1"/>
</dbReference>
<gene>
    <name evidence="3" type="ORF">ACJRO7_008831</name>
</gene>